<dbReference type="GO" id="GO:0020037">
    <property type="term" value="F:heme binding"/>
    <property type="evidence" value="ECO:0007669"/>
    <property type="project" value="InterPro"/>
</dbReference>
<reference evidence="6 7" key="1">
    <citation type="submission" date="2014-02" db="EMBL/GenBank/DDBJ databases">
        <title>Genome sequence of Paenibacillus darwinianus reveals adaptive mechanisms for survival in Antarctic soils.</title>
        <authorList>
            <person name="Dsouza M."/>
            <person name="Taylor M.W."/>
            <person name="Turner S.J."/>
            <person name="Aislabie J."/>
        </authorList>
    </citation>
    <scope>NUCLEOTIDE SEQUENCE [LARGE SCALE GENOMIC DNA]</scope>
    <source>
        <strain evidence="6 7">CE1</strain>
    </source>
</reference>
<dbReference type="RefSeq" id="WP_036586421.1">
    <property type="nucleotide sequence ID" value="NZ_KK082130.1"/>
</dbReference>
<keyword evidence="7" id="KW-1185">Reference proteome</keyword>
<dbReference type="Pfam" id="PF01152">
    <property type="entry name" value="Bac_globin"/>
    <property type="match status" value="1"/>
</dbReference>
<evidence type="ECO:0000256" key="4">
    <source>
        <dbReference type="ARBA" id="ARBA00023004"/>
    </source>
</evidence>
<dbReference type="AlphaFoldDB" id="A0A9W5W7J4"/>
<keyword evidence="1" id="KW-0813">Transport</keyword>
<dbReference type="InterPro" id="IPR009050">
    <property type="entry name" value="Globin-like_sf"/>
</dbReference>
<name>A0A9W5W7J4_9BACL</name>
<keyword evidence="4" id="KW-0408">Iron</keyword>
<organism evidence="6 7">
    <name type="scientific">Paenibacillus darwinianus</name>
    <dbReference type="NCBI Taxonomy" id="1380763"/>
    <lineage>
        <taxon>Bacteria</taxon>
        <taxon>Bacillati</taxon>
        <taxon>Bacillota</taxon>
        <taxon>Bacilli</taxon>
        <taxon>Bacillales</taxon>
        <taxon>Paenibacillaceae</taxon>
        <taxon>Paenibacillus</taxon>
    </lineage>
</organism>
<sequence length="130" mass="14523">MDTYTTIYDAIGGAPAVRRLVEAFYPRVQADPLLSPLFPQDITPVLEKQYLFLTQFFGGPTLYSDQNGHPMMRARHLPFPITKQHAEAWLGCMRGALAECGLPEELQTLLLERLSGPAYHFINTGNGEEA</sequence>
<evidence type="ECO:0000313" key="7">
    <source>
        <dbReference type="Proteomes" id="UP000053750"/>
    </source>
</evidence>
<evidence type="ECO:0000313" key="6">
    <source>
        <dbReference type="EMBL" id="EXX89954.1"/>
    </source>
</evidence>
<keyword evidence="2" id="KW-0349">Heme</keyword>
<accession>A0A9W5W7J4</accession>
<proteinExistence type="inferred from homology"/>
<dbReference type="PANTHER" id="PTHR47366">
    <property type="entry name" value="TWO-ON-TWO HEMOGLOBIN-3"/>
    <property type="match status" value="1"/>
</dbReference>
<dbReference type="InterPro" id="IPR001486">
    <property type="entry name" value="Hemoglobin_trunc"/>
</dbReference>
<dbReference type="InterPro" id="IPR012292">
    <property type="entry name" value="Globin/Proto"/>
</dbReference>
<dbReference type="OrthoDB" id="9790913at2"/>
<dbReference type="InterPro" id="IPR044203">
    <property type="entry name" value="GlbO/GLB3-like"/>
</dbReference>
<dbReference type="GO" id="GO:0019825">
    <property type="term" value="F:oxygen binding"/>
    <property type="evidence" value="ECO:0007669"/>
    <property type="project" value="InterPro"/>
</dbReference>
<dbReference type="Gene3D" id="1.10.490.10">
    <property type="entry name" value="Globins"/>
    <property type="match status" value="1"/>
</dbReference>
<protein>
    <submittedName>
        <fullName evidence="6">Globin</fullName>
    </submittedName>
</protein>
<gene>
    <name evidence="6" type="ORF">BG53_14405</name>
</gene>
<comment type="similarity">
    <text evidence="5">Belongs to the truncated hemoglobin family. Group II subfamily.</text>
</comment>
<dbReference type="SUPFAM" id="SSF46458">
    <property type="entry name" value="Globin-like"/>
    <property type="match status" value="1"/>
</dbReference>
<keyword evidence="3" id="KW-0479">Metal-binding</keyword>
<dbReference type="EMBL" id="JFHU01000078">
    <property type="protein sequence ID" value="EXX89954.1"/>
    <property type="molecule type" value="Genomic_DNA"/>
</dbReference>
<evidence type="ECO:0000256" key="2">
    <source>
        <dbReference type="ARBA" id="ARBA00022617"/>
    </source>
</evidence>
<evidence type="ECO:0000256" key="1">
    <source>
        <dbReference type="ARBA" id="ARBA00022448"/>
    </source>
</evidence>
<dbReference type="GO" id="GO:0005344">
    <property type="term" value="F:oxygen carrier activity"/>
    <property type="evidence" value="ECO:0007669"/>
    <property type="project" value="InterPro"/>
</dbReference>
<dbReference type="PANTHER" id="PTHR47366:SF1">
    <property type="entry name" value="TWO-ON-TWO HEMOGLOBIN-3"/>
    <property type="match status" value="1"/>
</dbReference>
<evidence type="ECO:0000256" key="3">
    <source>
        <dbReference type="ARBA" id="ARBA00022723"/>
    </source>
</evidence>
<comment type="caution">
    <text evidence="6">The sequence shown here is derived from an EMBL/GenBank/DDBJ whole genome shotgun (WGS) entry which is preliminary data.</text>
</comment>
<dbReference type="GO" id="GO:0046872">
    <property type="term" value="F:metal ion binding"/>
    <property type="evidence" value="ECO:0007669"/>
    <property type="project" value="UniProtKB-KW"/>
</dbReference>
<evidence type="ECO:0000256" key="5">
    <source>
        <dbReference type="ARBA" id="ARBA00034496"/>
    </source>
</evidence>
<dbReference type="Proteomes" id="UP000053750">
    <property type="component" value="Unassembled WGS sequence"/>
</dbReference>